<comment type="subunit">
    <text evidence="9">Component of the Mediator complex.</text>
</comment>
<dbReference type="GO" id="GO:0006357">
    <property type="term" value="P:regulation of transcription by RNA polymerase II"/>
    <property type="evidence" value="ECO:0007669"/>
    <property type="project" value="InterPro"/>
</dbReference>
<feature type="compositionally biased region" description="Basic and acidic residues" evidence="10">
    <location>
        <begin position="316"/>
        <end position="328"/>
    </location>
</feature>
<name>A0AAN7YH69_9PEZI</name>
<evidence type="ECO:0000256" key="6">
    <source>
        <dbReference type="ARBA" id="ARBA00023163"/>
    </source>
</evidence>
<evidence type="ECO:0000256" key="8">
    <source>
        <dbReference type="ARBA" id="ARBA00032018"/>
    </source>
</evidence>
<organism evidence="11 12">
    <name type="scientific">Meristemomyces frigidus</name>
    <dbReference type="NCBI Taxonomy" id="1508187"/>
    <lineage>
        <taxon>Eukaryota</taxon>
        <taxon>Fungi</taxon>
        <taxon>Dikarya</taxon>
        <taxon>Ascomycota</taxon>
        <taxon>Pezizomycotina</taxon>
        <taxon>Dothideomycetes</taxon>
        <taxon>Dothideomycetidae</taxon>
        <taxon>Mycosphaerellales</taxon>
        <taxon>Teratosphaeriaceae</taxon>
        <taxon>Meristemomyces</taxon>
    </lineage>
</organism>
<feature type="compositionally biased region" description="Basic and acidic residues" evidence="10">
    <location>
        <begin position="91"/>
        <end position="105"/>
    </location>
</feature>
<dbReference type="GO" id="GO:0016592">
    <property type="term" value="C:mediator complex"/>
    <property type="evidence" value="ECO:0007669"/>
    <property type="project" value="InterPro"/>
</dbReference>
<gene>
    <name evidence="9" type="primary">MED19</name>
    <name evidence="11" type="ORF">LTR62_008342</name>
</gene>
<evidence type="ECO:0000256" key="5">
    <source>
        <dbReference type="ARBA" id="ARBA00023159"/>
    </source>
</evidence>
<evidence type="ECO:0000256" key="1">
    <source>
        <dbReference type="ARBA" id="ARBA00004123"/>
    </source>
</evidence>
<evidence type="ECO:0000313" key="11">
    <source>
        <dbReference type="EMBL" id="KAK5108386.1"/>
    </source>
</evidence>
<evidence type="ECO:0000256" key="2">
    <source>
        <dbReference type="ARBA" id="ARBA00009259"/>
    </source>
</evidence>
<dbReference type="Pfam" id="PF08633">
    <property type="entry name" value="Rox3"/>
    <property type="match status" value="1"/>
</dbReference>
<sequence>MSPAWQPQHLAQQQNGGSVTFPTPPSTAGLHSQVQTGSRSEGGQNSGHSTPLLSSEMRTDGDADGDAEMAEGKFDEVEVGDVSMANAAMTEESRHRRTDHEREAATDTLPPLPPRIYKLHSQPIAPARPHLSTNLISLYNLANLQASVARRDAAGNKINKLRKSYEGKVKALGLEGRSKASVGDNALAGLVDPEWNTDVGDGTTYWDHHVDIWPLHHEGTQKDVLGKLVGEKALDLRVGQMGRAEHEKWKAILGLDEAGKLTPALPATKFPASAGMTNGLNGPYAVSNPALAKTAAIQGLRASAPNSPAAQLNGLRPDRSGKKRRYDESSYTGYHEGFDDDGYDTGDGGSRRGSASKRQKTTGLGAVSGGRKLSVSYA</sequence>
<feature type="region of interest" description="Disordered" evidence="10">
    <location>
        <begin position="1"/>
        <end position="67"/>
    </location>
</feature>
<feature type="region of interest" description="Disordered" evidence="10">
    <location>
        <begin position="303"/>
        <end position="378"/>
    </location>
</feature>
<keyword evidence="5 9" id="KW-0010">Activator</keyword>
<feature type="compositionally biased region" description="Polar residues" evidence="10">
    <location>
        <begin position="29"/>
        <end position="53"/>
    </location>
</feature>
<evidence type="ECO:0000256" key="4">
    <source>
        <dbReference type="ARBA" id="ARBA00023015"/>
    </source>
</evidence>
<comment type="subcellular location">
    <subcellularLocation>
        <location evidence="1 9">Nucleus</location>
    </subcellularLocation>
</comment>
<evidence type="ECO:0000256" key="9">
    <source>
        <dbReference type="RuleBase" id="RU364151"/>
    </source>
</evidence>
<proteinExistence type="inferred from homology"/>
<dbReference type="InterPro" id="IPR013942">
    <property type="entry name" value="Mediator_Med19_fun"/>
</dbReference>
<evidence type="ECO:0000313" key="12">
    <source>
        <dbReference type="Proteomes" id="UP001310890"/>
    </source>
</evidence>
<evidence type="ECO:0000256" key="3">
    <source>
        <dbReference type="ARBA" id="ARBA00019615"/>
    </source>
</evidence>
<protein>
    <recommendedName>
        <fullName evidence="3 9">Mediator of RNA polymerase II transcription subunit 19</fullName>
    </recommendedName>
    <alternativeName>
        <fullName evidence="8 9">Mediator complex subunit 19</fullName>
    </alternativeName>
</protein>
<accession>A0AAN7YH69</accession>
<comment type="caution">
    <text evidence="11">The sequence shown here is derived from an EMBL/GenBank/DDBJ whole genome shotgun (WGS) entry which is preliminary data.</text>
</comment>
<dbReference type="AlphaFoldDB" id="A0AAN7YH69"/>
<keyword evidence="6 9" id="KW-0804">Transcription</keyword>
<comment type="similarity">
    <text evidence="2 9">Belongs to the Mediator complex subunit 19 family.</text>
</comment>
<feature type="region of interest" description="Disordered" evidence="10">
    <location>
        <begin position="89"/>
        <end position="113"/>
    </location>
</feature>
<keyword evidence="4 9" id="KW-0805">Transcription regulation</keyword>
<dbReference type="Proteomes" id="UP001310890">
    <property type="component" value="Unassembled WGS sequence"/>
</dbReference>
<comment type="function">
    <text evidence="9">Component of the Mediator complex, a coactivator involved in the regulated transcription of nearly all RNA polymerase II-dependent genes. Mediator functions as a bridge to convey information from gene-specific regulatory proteins to the basal RNA polymerase II transcription machinery. Mediator is recruited to promoters by direct interactions with regulatory proteins and serves as a scaffold for the assembly of a functional preinitiation complex with RNA polymerase II and the general transcription factors.</text>
</comment>
<keyword evidence="7 9" id="KW-0539">Nucleus</keyword>
<dbReference type="EMBL" id="JAVRRL010000087">
    <property type="protein sequence ID" value="KAK5108386.1"/>
    <property type="molecule type" value="Genomic_DNA"/>
</dbReference>
<reference evidence="11" key="1">
    <citation type="submission" date="2023-08" db="EMBL/GenBank/DDBJ databases">
        <title>Black Yeasts Isolated from many extreme environments.</title>
        <authorList>
            <person name="Coleine C."/>
            <person name="Stajich J.E."/>
            <person name="Selbmann L."/>
        </authorList>
    </citation>
    <scope>NUCLEOTIDE SEQUENCE</scope>
    <source>
        <strain evidence="11">CCFEE 5401</strain>
    </source>
</reference>
<evidence type="ECO:0000256" key="7">
    <source>
        <dbReference type="ARBA" id="ARBA00023242"/>
    </source>
</evidence>
<feature type="compositionally biased region" description="Polar residues" evidence="10">
    <location>
        <begin position="9"/>
        <end position="21"/>
    </location>
</feature>
<evidence type="ECO:0000256" key="10">
    <source>
        <dbReference type="SAM" id="MobiDB-lite"/>
    </source>
</evidence>
<dbReference type="GO" id="GO:0003712">
    <property type="term" value="F:transcription coregulator activity"/>
    <property type="evidence" value="ECO:0007669"/>
    <property type="project" value="InterPro"/>
</dbReference>